<reference evidence="1" key="1">
    <citation type="journal article" date="2020" name="Stud. Mycol.">
        <title>101 Dothideomycetes genomes: a test case for predicting lifestyles and emergence of pathogens.</title>
        <authorList>
            <person name="Haridas S."/>
            <person name="Albert R."/>
            <person name="Binder M."/>
            <person name="Bloem J."/>
            <person name="Labutti K."/>
            <person name="Salamov A."/>
            <person name="Andreopoulos B."/>
            <person name="Baker S."/>
            <person name="Barry K."/>
            <person name="Bills G."/>
            <person name="Bluhm B."/>
            <person name="Cannon C."/>
            <person name="Castanera R."/>
            <person name="Culley D."/>
            <person name="Daum C."/>
            <person name="Ezra D."/>
            <person name="Gonzalez J."/>
            <person name="Henrissat B."/>
            <person name="Kuo A."/>
            <person name="Liang C."/>
            <person name="Lipzen A."/>
            <person name="Lutzoni F."/>
            <person name="Magnuson J."/>
            <person name="Mondo S."/>
            <person name="Nolan M."/>
            <person name="Ohm R."/>
            <person name="Pangilinan J."/>
            <person name="Park H.-J."/>
            <person name="Ramirez L."/>
            <person name="Alfaro M."/>
            <person name="Sun H."/>
            <person name="Tritt A."/>
            <person name="Yoshinaga Y."/>
            <person name="Zwiers L.-H."/>
            <person name="Turgeon B."/>
            <person name="Goodwin S."/>
            <person name="Spatafora J."/>
            <person name="Crous P."/>
            <person name="Grigoriev I."/>
        </authorList>
    </citation>
    <scope>NUCLEOTIDE SEQUENCE</scope>
    <source>
        <strain evidence="1">ATCC 200398</strain>
    </source>
</reference>
<proteinExistence type="predicted"/>
<sequence length="580" mass="64610">MLCHRSGFSHVGMIDPESIRIKTAVARNISLDHGQDGRLSLTGSMFICPFVLRLLSITTVSKPCLNAWNSDYVLNIAVAVLMPFRGMTKVDKGAPLWLVSDGCGSIEGRKVDHAAALPEGEVERMDMRYTRSEAQLQLKKITAIPCFSHHPVHSRYLKWIMPPNHRSTHSDCKLPCKSAVETLDRSPKISDHACEVTSIDGARDPKELNKRALPFDSAILAQLLAHRLSTQSNTATMMEIFDDPQPRETILSLQIWRLEQRVLQLELCNRRLECTFVRKDEQDDRLNAIDEQVECIRNDIDMFGDRILDLENGESRGKLAGPSDADIAGAAALIKLIEALRKLTDQNGVLARDKAIKARIYSKVYCTDIECARGRGCLVSSQWFDRNAIGEAPNILTQLNSVFQGSVGNQLQTYYERNSWVIALTMLNARVALTAFRGTPCTATLPREFGWDESAIFLQSVLHARAVLCFVFAQSSLRAKSAFCCLLLPSCSMILDNGIQEPFLGPRGTHVPLSGPPLEPINTRVLVRSRMCLISGLLSSMDCLTEFVQPHMHAVMRLRSAMRSFRRQANLLPASNVGPL</sequence>
<evidence type="ECO:0000313" key="1">
    <source>
        <dbReference type="EMBL" id="KAF2467490.1"/>
    </source>
</evidence>
<organism evidence="1 2">
    <name type="scientific">Lindgomyces ingoldianus</name>
    <dbReference type="NCBI Taxonomy" id="673940"/>
    <lineage>
        <taxon>Eukaryota</taxon>
        <taxon>Fungi</taxon>
        <taxon>Dikarya</taxon>
        <taxon>Ascomycota</taxon>
        <taxon>Pezizomycotina</taxon>
        <taxon>Dothideomycetes</taxon>
        <taxon>Pleosporomycetidae</taxon>
        <taxon>Pleosporales</taxon>
        <taxon>Lindgomycetaceae</taxon>
        <taxon>Lindgomyces</taxon>
    </lineage>
</organism>
<accession>A0ACB6QKQ7</accession>
<comment type="caution">
    <text evidence="1">The sequence shown here is derived from an EMBL/GenBank/DDBJ whole genome shotgun (WGS) entry which is preliminary data.</text>
</comment>
<protein>
    <submittedName>
        <fullName evidence="1">Uncharacterized protein</fullName>
    </submittedName>
</protein>
<name>A0ACB6QKQ7_9PLEO</name>
<evidence type="ECO:0000313" key="2">
    <source>
        <dbReference type="Proteomes" id="UP000799755"/>
    </source>
</evidence>
<dbReference type="EMBL" id="MU003520">
    <property type="protein sequence ID" value="KAF2467490.1"/>
    <property type="molecule type" value="Genomic_DNA"/>
</dbReference>
<keyword evidence="2" id="KW-1185">Reference proteome</keyword>
<dbReference type="Proteomes" id="UP000799755">
    <property type="component" value="Unassembled WGS sequence"/>
</dbReference>
<gene>
    <name evidence="1" type="ORF">BDR25DRAFT_358607</name>
</gene>